<dbReference type="Gene3D" id="3.90.470.20">
    <property type="entry name" value="4'-phosphopantetheinyl transferase domain"/>
    <property type="match status" value="1"/>
</dbReference>
<gene>
    <name evidence="9" type="ORF">SOCG_01620</name>
</gene>
<dbReference type="GO" id="GO:0008897">
    <property type="term" value="F:holo-[acyl-carrier-protein] synthase activity"/>
    <property type="evidence" value="ECO:0007669"/>
    <property type="project" value="InterPro"/>
</dbReference>
<dbReference type="OrthoDB" id="15433at2759"/>
<keyword evidence="3" id="KW-0479">Metal-binding</keyword>
<keyword evidence="2" id="KW-0808">Transferase</keyword>
<feature type="domain" description="4'-phosphopantetheinyl transferase" evidence="8">
    <location>
        <begin position="2"/>
        <end position="118"/>
    </location>
</feature>
<evidence type="ECO:0000256" key="5">
    <source>
        <dbReference type="ARBA" id="ARBA00022842"/>
    </source>
</evidence>
<dbReference type="InterPro" id="IPR004568">
    <property type="entry name" value="Ppantetheine-prot_Trfase_dom"/>
</dbReference>
<reference evidence="9 10" key="1">
    <citation type="journal article" date="2011" name="Science">
        <title>Comparative functional genomics of the fission yeasts.</title>
        <authorList>
            <person name="Rhind N."/>
            <person name="Chen Z."/>
            <person name="Yassour M."/>
            <person name="Thompson D.A."/>
            <person name="Haas B.J."/>
            <person name="Habib N."/>
            <person name="Wapinski I."/>
            <person name="Roy S."/>
            <person name="Lin M.F."/>
            <person name="Heiman D.I."/>
            <person name="Young S.K."/>
            <person name="Furuya K."/>
            <person name="Guo Y."/>
            <person name="Pidoux A."/>
            <person name="Chen H.M."/>
            <person name="Robbertse B."/>
            <person name="Goldberg J.M."/>
            <person name="Aoki K."/>
            <person name="Bayne E.H."/>
            <person name="Berlin A.M."/>
            <person name="Desjardins C.A."/>
            <person name="Dobbs E."/>
            <person name="Dukaj L."/>
            <person name="Fan L."/>
            <person name="FitzGerald M.G."/>
            <person name="French C."/>
            <person name="Gujja S."/>
            <person name="Hansen K."/>
            <person name="Keifenheim D."/>
            <person name="Levin J.Z."/>
            <person name="Mosher R.A."/>
            <person name="Mueller C.A."/>
            <person name="Pfiffner J."/>
            <person name="Priest M."/>
            <person name="Russ C."/>
            <person name="Smialowska A."/>
            <person name="Swoboda P."/>
            <person name="Sykes S.M."/>
            <person name="Vaughn M."/>
            <person name="Vengrova S."/>
            <person name="Yoder R."/>
            <person name="Zeng Q."/>
            <person name="Allshire R."/>
            <person name="Baulcombe D."/>
            <person name="Birren B.W."/>
            <person name="Brown W."/>
            <person name="Ekwall K."/>
            <person name="Kellis M."/>
            <person name="Leatherwood J."/>
            <person name="Levin H."/>
            <person name="Margalit H."/>
            <person name="Martienssen R."/>
            <person name="Nieduszynski C.A."/>
            <person name="Spatafora J.W."/>
            <person name="Friedman N."/>
            <person name="Dalgaard J.Z."/>
            <person name="Baumann P."/>
            <person name="Niki H."/>
            <person name="Regev A."/>
            <person name="Nusbaum C."/>
        </authorList>
    </citation>
    <scope>NUCLEOTIDE SEQUENCE [LARGE SCALE GENOMIC DNA]</scope>
    <source>
        <strain evidence="10">yFS286</strain>
    </source>
</reference>
<keyword evidence="4" id="KW-0276">Fatty acid metabolism</keyword>
<evidence type="ECO:0000313" key="10">
    <source>
        <dbReference type="Proteomes" id="UP000016088"/>
    </source>
</evidence>
<evidence type="ECO:0000259" key="8">
    <source>
        <dbReference type="Pfam" id="PF01648"/>
    </source>
</evidence>
<evidence type="ECO:0000256" key="1">
    <source>
        <dbReference type="ARBA" id="ARBA00022516"/>
    </source>
</evidence>
<keyword evidence="1" id="KW-0444">Lipid biosynthesis</keyword>
<dbReference type="SUPFAM" id="SSF56214">
    <property type="entry name" value="4'-phosphopantetheinyl transferase"/>
    <property type="match status" value="1"/>
</dbReference>
<dbReference type="OMA" id="YMPFMEY"/>
<accession>S9PTV3</accession>
<dbReference type="HOGENOM" id="CLU_089696_3_2_1"/>
<dbReference type="GeneID" id="25030600"/>
<dbReference type="RefSeq" id="XP_013020027.1">
    <property type="nucleotide sequence ID" value="XM_013164573.1"/>
</dbReference>
<dbReference type="InterPro" id="IPR008278">
    <property type="entry name" value="4-PPantetheinyl_Trfase_dom"/>
</dbReference>
<evidence type="ECO:0000256" key="3">
    <source>
        <dbReference type="ARBA" id="ARBA00022723"/>
    </source>
</evidence>
<keyword evidence="5" id="KW-0460">Magnesium</keyword>
<dbReference type="InterPro" id="IPR002582">
    <property type="entry name" value="ACPS"/>
</dbReference>
<evidence type="ECO:0000256" key="7">
    <source>
        <dbReference type="ARBA" id="ARBA00023160"/>
    </source>
</evidence>
<dbReference type="GO" id="GO:0000287">
    <property type="term" value="F:magnesium ion binding"/>
    <property type="evidence" value="ECO:0007669"/>
    <property type="project" value="InterPro"/>
</dbReference>
<dbReference type="GO" id="GO:0006633">
    <property type="term" value="P:fatty acid biosynthetic process"/>
    <property type="evidence" value="ECO:0007669"/>
    <property type="project" value="UniProtKB-KW"/>
</dbReference>
<keyword evidence="6" id="KW-0443">Lipid metabolism</keyword>
<protein>
    <recommendedName>
        <fullName evidence="8">4'-phosphopantetheinyl transferase domain-containing protein</fullName>
    </recommendedName>
</protein>
<dbReference type="InterPro" id="IPR037143">
    <property type="entry name" value="4-PPantetheinyl_Trfase_dom_sf"/>
</dbReference>
<dbReference type="Pfam" id="PF01648">
    <property type="entry name" value="ACPS"/>
    <property type="match status" value="1"/>
</dbReference>
<evidence type="ECO:0000256" key="2">
    <source>
        <dbReference type="ARBA" id="ARBA00022679"/>
    </source>
</evidence>
<proteinExistence type="inferred from homology"/>
<dbReference type="Proteomes" id="UP000016088">
    <property type="component" value="Unassembled WGS sequence"/>
</dbReference>
<sequence length="125" mass="14489">MGIGIDIVKVSRIRKLLEKSKFTETRFLEKCLHPKEIQQYRLLQGPQINQDQRAKWLGVRWSVKEAAFKALQPTHYIYMPFMEYAHNEQGMPVINIHKPNVIIPSLSVSISHDGDYIVANALYLP</sequence>
<organism evidence="9 10">
    <name type="scientific">Schizosaccharomyces octosporus (strain yFS286)</name>
    <name type="common">Fission yeast</name>
    <name type="synonym">Octosporomyces octosporus</name>
    <dbReference type="NCBI Taxonomy" id="483514"/>
    <lineage>
        <taxon>Eukaryota</taxon>
        <taxon>Fungi</taxon>
        <taxon>Dikarya</taxon>
        <taxon>Ascomycota</taxon>
        <taxon>Taphrinomycotina</taxon>
        <taxon>Schizosaccharomycetes</taxon>
        <taxon>Schizosaccharomycetales</taxon>
        <taxon>Schizosaccharomycetaceae</taxon>
        <taxon>Schizosaccharomyces</taxon>
    </lineage>
</organism>
<dbReference type="VEuPathDB" id="FungiDB:SOCG_01620"/>
<keyword evidence="10" id="KW-1185">Reference proteome</keyword>
<dbReference type="AlphaFoldDB" id="S9PTV3"/>
<evidence type="ECO:0000313" key="9">
    <source>
        <dbReference type="EMBL" id="EPX71402.1"/>
    </source>
</evidence>
<dbReference type="NCBIfam" id="TIGR00556">
    <property type="entry name" value="pantethn_trn"/>
    <property type="match status" value="1"/>
</dbReference>
<name>S9PTV3_SCHOY</name>
<evidence type="ECO:0000256" key="4">
    <source>
        <dbReference type="ARBA" id="ARBA00022832"/>
    </source>
</evidence>
<keyword evidence="7" id="KW-0275">Fatty acid biosynthesis</keyword>
<dbReference type="HAMAP" id="MF_00101">
    <property type="entry name" value="AcpS"/>
    <property type="match status" value="1"/>
</dbReference>
<dbReference type="EMBL" id="KE503208">
    <property type="protein sequence ID" value="EPX71402.1"/>
    <property type="molecule type" value="Genomic_DNA"/>
</dbReference>
<evidence type="ECO:0000256" key="6">
    <source>
        <dbReference type="ARBA" id="ARBA00023098"/>
    </source>
</evidence>